<feature type="region of interest" description="Disordered" evidence="3">
    <location>
        <begin position="1"/>
        <end position="31"/>
    </location>
</feature>
<evidence type="ECO:0000259" key="4">
    <source>
        <dbReference type="PROSITE" id="PS51755"/>
    </source>
</evidence>
<dbReference type="CDD" id="cd00383">
    <property type="entry name" value="trans_reg_C"/>
    <property type="match status" value="1"/>
</dbReference>
<keyword evidence="6" id="KW-1185">Reference proteome</keyword>
<dbReference type="Gene3D" id="1.10.10.10">
    <property type="entry name" value="Winged helix-like DNA-binding domain superfamily/Winged helix DNA-binding domain"/>
    <property type="match status" value="1"/>
</dbReference>
<gene>
    <name evidence="5" type="ORF">P7228_00915</name>
</gene>
<dbReference type="EMBL" id="CP121106">
    <property type="protein sequence ID" value="WFL77656.1"/>
    <property type="molecule type" value="Genomic_DNA"/>
</dbReference>
<sequence length="525" mass="57777">MSGDVEFGQDPASPAPRPGNGKADIHETHDLAKRPDITIGDTLIRPSLRLIAGPNSSVSVEPRVMQVLLALYDADGKVLNREDLLEQCWAGVVVGDDAINRAIAELRRAVRETNADLAIETISRVGYRLAANTIPDALDSKSRPIRGFDIDRRNYVLGGAVAAVALAGGTVAISGYREKAAVDQLIERGKILQGSGAPDGRERAFALFSAAVERAPKRAEAWGWLSTVAPNYQHSRSAALRALDLDPKEPNARVVLAWQKLDLEDWTVWEDSLLEVLDDAPENALALGFITLFYQGMGRCKLSLQMNERSLAAEPFNPGFHMRRALKHWIFGRLAEADKVADKSMHLWPRNPFTWNARMVIYAFTDRAPAALTLLEDEASRPKKLTQPNIESWRAALRAIDSRSRSEIDNAVKVCTAAAPLAPGLAANAIMFFSHLGELDSAYRVAEGLFEGKGNVVQQTRGVGIRDIYSATGWGRTQFVFIPATNAFRDDERFPGLCRRLGLEAYWRKRGAWPDEFVRGALVSA</sequence>
<organism evidence="5 6">
    <name type="scientific">Altererythrobacter arenosus</name>
    <dbReference type="NCBI Taxonomy" id="3032592"/>
    <lineage>
        <taxon>Bacteria</taxon>
        <taxon>Pseudomonadati</taxon>
        <taxon>Pseudomonadota</taxon>
        <taxon>Alphaproteobacteria</taxon>
        <taxon>Sphingomonadales</taxon>
        <taxon>Erythrobacteraceae</taxon>
        <taxon>Altererythrobacter</taxon>
    </lineage>
</organism>
<evidence type="ECO:0000313" key="6">
    <source>
        <dbReference type="Proteomes" id="UP001215827"/>
    </source>
</evidence>
<evidence type="ECO:0000256" key="3">
    <source>
        <dbReference type="SAM" id="MobiDB-lite"/>
    </source>
</evidence>
<evidence type="ECO:0000256" key="1">
    <source>
        <dbReference type="ARBA" id="ARBA00023125"/>
    </source>
</evidence>
<keyword evidence="1 2" id="KW-0238">DNA-binding</keyword>
<dbReference type="SUPFAM" id="SSF46894">
    <property type="entry name" value="C-terminal effector domain of the bipartite response regulators"/>
    <property type="match status" value="1"/>
</dbReference>
<dbReference type="Proteomes" id="UP001215827">
    <property type="component" value="Chromosome"/>
</dbReference>
<evidence type="ECO:0000256" key="2">
    <source>
        <dbReference type="PROSITE-ProRule" id="PRU01091"/>
    </source>
</evidence>
<feature type="domain" description="OmpR/PhoB-type" evidence="4">
    <location>
        <begin position="34"/>
        <end position="131"/>
    </location>
</feature>
<name>A0ABY8FW86_9SPHN</name>
<dbReference type="Gene3D" id="1.25.40.10">
    <property type="entry name" value="Tetratricopeptide repeat domain"/>
    <property type="match status" value="1"/>
</dbReference>
<dbReference type="InterPro" id="IPR001867">
    <property type="entry name" value="OmpR/PhoB-type_DNA-bd"/>
</dbReference>
<protein>
    <submittedName>
        <fullName evidence="5">Winged helix-turn-helix domain-containing protein</fullName>
    </submittedName>
</protein>
<dbReference type="SUPFAM" id="SSF48452">
    <property type="entry name" value="TPR-like"/>
    <property type="match status" value="1"/>
</dbReference>
<evidence type="ECO:0000313" key="5">
    <source>
        <dbReference type="EMBL" id="WFL77656.1"/>
    </source>
</evidence>
<feature type="DNA-binding region" description="OmpR/PhoB-type" evidence="2">
    <location>
        <begin position="34"/>
        <end position="131"/>
    </location>
</feature>
<accession>A0ABY8FW86</accession>
<proteinExistence type="predicted"/>
<dbReference type="Pfam" id="PF00486">
    <property type="entry name" value="Trans_reg_C"/>
    <property type="match status" value="1"/>
</dbReference>
<dbReference type="InterPro" id="IPR036388">
    <property type="entry name" value="WH-like_DNA-bd_sf"/>
</dbReference>
<dbReference type="InterPro" id="IPR016032">
    <property type="entry name" value="Sig_transdc_resp-reg_C-effctor"/>
</dbReference>
<dbReference type="SMART" id="SM00862">
    <property type="entry name" value="Trans_reg_C"/>
    <property type="match status" value="1"/>
</dbReference>
<dbReference type="RefSeq" id="WP_278016348.1">
    <property type="nucleotide sequence ID" value="NZ_CP121106.1"/>
</dbReference>
<reference evidence="5 6" key="1">
    <citation type="submission" date="2023-03" db="EMBL/GenBank/DDBJ databases">
        <title>Altererythrobacter sp. CAU 1644 isolated from sand.</title>
        <authorList>
            <person name="Kim W."/>
        </authorList>
    </citation>
    <scope>NUCLEOTIDE SEQUENCE [LARGE SCALE GENOMIC DNA]</scope>
    <source>
        <strain evidence="5 6">CAU 1644</strain>
    </source>
</reference>
<dbReference type="PROSITE" id="PS51755">
    <property type="entry name" value="OMPR_PHOB"/>
    <property type="match status" value="1"/>
</dbReference>
<dbReference type="InterPro" id="IPR011990">
    <property type="entry name" value="TPR-like_helical_dom_sf"/>
</dbReference>